<sequence>MSQRETDVTTFTTASVFQAKSNLTRLASRRRAWPSDQVLYRLGKRRAKTEPSFEESEEERARVDRQACM</sequence>
<accession>A0A448WIG1</accession>
<keyword evidence="3" id="KW-1185">Reference proteome</keyword>
<comment type="caution">
    <text evidence="2">The sequence shown here is derived from an EMBL/GenBank/DDBJ whole genome shotgun (WGS) entry which is preliminary data.</text>
</comment>
<reference evidence="2" key="1">
    <citation type="submission" date="2018-11" db="EMBL/GenBank/DDBJ databases">
        <authorList>
            <consortium name="Pathogen Informatics"/>
        </authorList>
    </citation>
    <scope>NUCLEOTIDE SEQUENCE</scope>
</reference>
<dbReference type="Proteomes" id="UP000784294">
    <property type="component" value="Unassembled WGS sequence"/>
</dbReference>
<gene>
    <name evidence="2" type="ORF">PXEA_LOCUS6009</name>
</gene>
<dbReference type="EMBL" id="CAAALY010015147">
    <property type="protein sequence ID" value="VEL12569.1"/>
    <property type="molecule type" value="Genomic_DNA"/>
</dbReference>
<name>A0A448WIG1_9PLAT</name>
<proteinExistence type="predicted"/>
<evidence type="ECO:0000313" key="3">
    <source>
        <dbReference type="Proteomes" id="UP000784294"/>
    </source>
</evidence>
<protein>
    <submittedName>
        <fullName evidence="2">Uncharacterized protein</fullName>
    </submittedName>
</protein>
<organism evidence="2 3">
    <name type="scientific">Protopolystoma xenopodis</name>
    <dbReference type="NCBI Taxonomy" id="117903"/>
    <lineage>
        <taxon>Eukaryota</taxon>
        <taxon>Metazoa</taxon>
        <taxon>Spiralia</taxon>
        <taxon>Lophotrochozoa</taxon>
        <taxon>Platyhelminthes</taxon>
        <taxon>Monogenea</taxon>
        <taxon>Polyopisthocotylea</taxon>
        <taxon>Polystomatidea</taxon>
        <taxon>Polystomatidae</taxon>
        <taxon>Protopolystoma</taxon>
    </lineage>
</organism>
<feature type="compositionally biased region" description="Basic and acidic residues" evidence="1">
    <location>
        <begin position="59"/>
        <end position="69"/>
    </location>
</feature>
<feature type="region of interest" description="Disordered" evidence="1">
    <location>
        <begin position="45"/>
        <end position="69"/>
    </location>
</feature>
<evidence type="ECO:0000313" key="2">
    <source>
        <dbReference type="EMBL" id="VEL12569.1"/>
    </source>
</evidence>
<evidence type="ECO:0000256" key="1">
    <source>
        <dbReference type="SAM" id="MobiDB-lite"/>
    </source>
</evidence>
<dbReference type="AlphaFoldDB" id="A0A448WIG1"/>